<protein>
    <recommendedName>
        <fullName evidence="6">Glycolate oxidase iron-sulfur subunit</fullName>
        <ecNumber evidence="6">1.1.99.14</ecNumber>
    </recommendedName>
</protein>
<evidence type="ECO:0000313" key="10">
    <source>
        <dbReference type="EMBL" id="VFK22051.1"/>
    </source>
</evidence>
<keyword evidence="1 6" id="KW-0004">4Fe-4S</keyword>
<evidence type="ECO:0000259" key="7">
    <source>
        <dbReference type="PROSITE" id="PS51379"/>
    </source>
</evidence>
<comment type="function">
    <text evidence="6">Component of a complex that catalyzes the oxidation of glycolate to glyoxylate.</text>
</comment>
<keyword evidence="2 6" id="KW-0479">Metal-binding</keyword>
<evidence type="ECO:0000256" key="2">
    <source>
        <dbReference type="ARBA" id="ARBA00022723"/>
    </source>
</evidence>
<dbReference type="InterPro" id="IPR017896">
    <property type="entry name" value="4Fe4S_Fe-S-bd"/>
</dbReference>
<dbReference type="GO" id="GO:0019154">
    <property type="term" value="F:glycolate dehydrogenase activity"/>
    <property type="evidence" value="ECO:0007669"/>
    <property type="project" value="UniProtKB-EC"/>
</dbReference>
<evidence type="ECO:0000256" key="5">
    <source>
        <dbReference type="ARBA" id="ARBA00023014"/>
    </source>
</evidence>
<keyword evidence="6" id="KW-0813">Transport</keyword>
<keyword evidence="5 6" id="KW-0411">Iron-sulfur</keyword>
<feature type="domain" description="4Fe-4S ferredoxin-type" evidence="7">
    <location>
        <begin position="66"/>
        <end position="89"/>
    </location>
</feature>
<dbReference type="InterPro" id="IPR012257">
    <property type="entry name" value="Glc_ox_4Fe-4S"/>
</dbReference>
<keyword evidence="6" id="KW-0249">Electron transport</keyword>
<evidence type="ECO:0000256" key="1">
    <source>
        <dbReference type="ARBA" id="ARBA00022485"/>
    </source>
</evidence>
<dbReference type="EMBL" id="CAADFA010000789">
    <property type="protein sequence ID" value="VFJ74421.1"/>
    <property type="molecule type" value="Genomic_DNA"/>
</dbReference>
<dbReference type="PIRSF" id="PIRSF000139">
    <property type="entry name" value="Glc_ox_4Fe-4S"/>
    <property type="match status" value="1"/>
</dbReference>
<name>A0A450TXV6_9GAMM</name>
<dbReference type="EMBL" id="CAADEZ010000773">
    <property type="protein sequence ID" value="VFJ74321.1"/>
    <property type="molecule type" value="Genomic_DNA"/>
</dbReference>
<dbReference type="GO" id="GO:0046872">
    <property type="term" value="F:metal ion binding"/>
    <property type="evidence" value="ECO:0007669"/>
    <property type="project" value="UniProtKB-UniRule"/>
</dbReference>
<dbReference type="InterPro" id="IPR004017">
    <property type="entry name" value="Cys_rich_dom"/>
</dbReference>
<dbReference type="NCBIfam" id="NF008434">
    <property type="entry name" value="PRK11274.1"/>
    <property type="match status" value="1"/>
</dbReference>
<dbReference type="AlphaFoldDB" id="A0A450TXV6"/>
<reference evidence="8" key="1">
    <citation type="submission" date="2019-02" db="EMBL/GenBank/DDBJ databases">
        <authorList>
            <person name="Gruber-Vodicka R. H."/>
            <person name="Seah K. B. B."/>
        </authorList>
    </citation>
    <scope>NUCLEOTIDE SEQUENCE</scope>
    <source>
        <strain evidence="8">BECK_BZ163</strain>
        <strain evidence="10">BECK_BZ164</strain>
        <strain evidence="9">BECK_BZ165</strain>
    </source>
</reference>
<evidence type="ECO:0000313" key="8">
    <source>
        <dbReference type="EMBL" id="VFJ74321.1"/>
    </source>
</evidence>
<dbReference type="PANTHER" id="PTHR32479:SF17">
    <property type="entry name" value="GLYCOLATE OXIDASE IRON-SULFUR SUBUNIT"/>
    <property type="match status" value="1"/>
</dbReference>
<dbReference type="PROSITE" id="PS51379">
    <property type="entry name" value="4FE4S_FER_2"/>
    <property type="match status" value="2"/>
</dbReference>
<gene>
    <name evidence="8" type="ORF">BECKFM1743A_GA0114220_107731</name>
    <name evidence="10" type="ORF">BECKFM1743B_GA0114221_108361</name>
    <name evidence="9" type="ORF">BECKFM1743C_GA0114222_107891</name>
</gene>
<feature type="domain" description="4Fe-4S ferredoxin-type" evidence="7">
    <location>
        <begin position="14"/>
        <end position="47"/>
    </location>
</feature>
<evidence type="ECO:0000256" key="4">
    <source>
        <dbReference type="ARBA" id="ARBA00023004"/>
    </source>
</evidence>
<dbReference type="EC" id="1.1.99.14" evidence="6"/>
<evidence type="ECO:0000256" key="6">
    <source>
        <dbReference type="PIRNR" id="PIRNR000139"/>
    </source>
</evidence>
<dbReference type="Gene3D" id="1.10.1060.10">
    <property type="entry name" value="Alpha-helical ferredoxin"/>
    <property type="match status" value="1"/>
</dbReference>
<comment type="cofactor">
    <cofactor evidence="6">
        <name>[4Fe-4S] cluster</name>
        <dbReference type="ChEBI" id="CHEBI:49883"/>
    </cofactor>
    <text evidence="6">Binds 2 [4Fe-4S] clusters.</text>
</comment>
<dbReference type="InterPro" id="IPR017900">
    <property type="entry name" value="4Fe4S_Fe_S_CS"/>
</dbReference>
<dbReference type="Pfam" id="PF13183">
    <property type="entry name" value="Fer4_8"/>
    <property type="match status" value="1"/>
</dbReference>
<evidence type="ECO:0000256" key="3">
    <source>
        <dbReference type="ARBA" id="ARBA00022737"/>
    </source>
</evidence>
<keyword evidence="4 6" id="KW-0408">Iron</keyword>
<keyword evidence="3" id="KW-0677">Repeat</keyword>
<dbReference type="InterPro" id="IPR009051">
    <property type="entry name" value="Helical_ferredxn"/>
</dbReference>
<accession>A0A450TXV6</accession>
<dbReference type="Pfam" id="PF02754">
    <property type="entry name" value="CCG"/>
    <property type="match status" value="2"/>
</dbReference>
<dbReference type="PANTHER" id="PTHR32479">
    <property type="entry name" value="GLYCOLATE OXIDASE IRON-SULFUR SUBUNIT"/>
    <property type="match status" value="1"/>
</dbReference>
<proteinExistence type="predicted"/>
<dbReference type="SUPFAM" id="SSF46548">
    <property type="entry name" value="alpha-helical ferredoxin"/>
    <property type="match status" value="1"/>
</dbReference>
<dbReference type="PROSITE" id="PS00198">
    <property type="entry name" value="4FE4S_FER_1"/>
    <property type="match status" value="2"/>
</dbReference>
<dbReference type="EMBL" id="CAADFL010000836">
    <property type="protein sequence ID" value="VFK22051.1"/>
    <property type="molecule type" value="Genomic_DNA"/>
</dbReference>
<dbReference type="GO" id="GO:0051539">
    <property type="term" value="F:4 iron, 4 sulfur cluster binding"/>
    <property type="evidence" value="ECO:0007669"/>
    <property type="project" value="UniProtKB-UniRule"/>
</dbReference>
<comment type="catalytic activity">
    <reaction evidence="6">
        <text>glycolate + A = glyoxylate + AH2</text>
        <dbReference type="Rhea" id="RHEA:21264"/>
        <dbReference type="ChEBI" id="CHEBI:13193"/>
        <dbReference type="ChEBI" id="CHEBI:17499"/>
        <dbReference type="ChEBI" id="CHEBI:29805"/>
        <dbReference type="ChEBI" id="CHEBI:36655"/>
        <dbReference type="EC" id="1.1.99.14"/>
    </reaction>
</comment>
<organism evidence="8">
    <name type="scientific">Candidatus Kentrum sp. FM</name>
    <dbReference type="NCBI Taxonomy" id="2126340"/>
    <lineage>
        <taxon>Bacteria</taxon>
        <taxon>Pseudomonadati</taxon>
        <taxon>Pseudomonadota</taxon>
        <taxon>Gammaproteobacteria</taxon>
        <taxon>Candidatus Kentrum</taxon>
    </lineage>
</organism>
<sequence>METNLCDRYKDTPEGIEANGILRACVHCGLCTATCPTYQLLGDESDGPRGRIYLIKQALEGRPVSRITQHHLDRCLICTACETTCPSGVRYHHLLGIGRDIVDAKVPRPLRERLQRVALRTFLPYPRRFAPVFGLSRAVGPVLPAAYRQTLGAATVARQRSRYEHTAPREESGAGTLALPRAGGQSRKVLVLAGCVQSVATPGTNAALGRLLGRIGIEPVDEPKAGCCGALSYHLGAAAEGMAFMRKNIDAWWPHVTAGIEGIVISASGCAAMAKDYGHLLRHDPRYAEKAARVSSLVTDPVTLLADGDPARLGITGEGRRIAFHAPCTLQHRLRAADGVASLLTRLGFELTPVADAHLCCGSAGSYSLLQPELSRQLLVNKLLRLEEGKPEVIVTANVGCQLHLGSRAGVPVVHWLEMLVVRST</sequence>
<evidence type="ECO:0000313" key="9">
    <source>
        <dbReference type="EMBL" id="VFJ74421.1"/>
    </source>
</evidence>
<comment type="catalytic activity">
    <reaction evidence="6">
        <text>(R)-lactate + A = pyruvate + AH2</text>
        <dbReference type="Rhea" id="RHEA:15089"/>
        <dbReference type="ChEBI" id="CHEBI:13193"/>
        <dbReference type="ChEBI" id="CHEBI:15361"/>
        <dbReference type="ChEBI" id="CHEBI:16004"/>
        <dbReference type="ChEBI" id="CHEBI:17499"/>
    </reaction>
</comment>